<dbReference type="PANTHER" id="PTHR43877">
    <property type="entry name" value="AMINOALKYLPHOSPHONATE N-ACETYLTRANSFERASE-RELATED-RELATED"/>
    <property type="match status" value="1"/>
</dbReference>
<dbReference type="PANTHER" id="PTHR43877:SF2">
    <property type="entry name" value="AMINOALKYLPHOSPHONATE N-ACETYLTRANSFERASE-RELATED"/>
    <property type="match status" value="1"/>
</dbReference>
<protein>
    <submittedName>
        <fullName evidence="4">Acetyltransferase (GNAT) family protein</fullName>
    </submittedName>
</protein>
<keyword evidence="5" id="KW-1185">Reference proteome</keyword>
<dbReference type="Proteomes" id="UP000199233">
    <property type="component" value="Unassembled WGS sequence"/>
</dbReference>
<dbReference type="Pfam" id="PF00583">
    <property type="entry name" value="Acetyltransf_1"/>
    <property type="match status" value="1"/>
</dbReference>
<dbReference type="RefSeq" id="WP_245732625.1">
    <property type="nucleotide sequence ID" value="NZ_FOFS01000018.1"/>
</dbReference>
<dbReference type="InterPro" id="IPR016181">
    <property type="entry name" value="Acyl_CoA_acyltransferase"/>
</dbReference>
<organism evidence="4 5">
    <name type="scientific">Solimonas aquatica</name>
    <dbReference type="NCBI Taxonomy" id="489703"/>
    <lineage>
        <taxon>Bacteria</taxon>
        <taxon>Pseudomonadati</taxon>
        <taxon>Pseudomonadota</taxon>
        <taxon>Gammaproteobacteria</taxon>
        <taxon>Nevskiales</taxon>
        <taxon>Nevskiaceae</taxon>
        <taxon>Solimonas</taxon>
    </lineage>
</organism>
<evidence type="ECO:0000259" key="3">
    <source>
        <dbReference type="PROSITE" id="PS51186"/>
    </source>
</evidence>
<reference evidence="4 5" key="1">
    <citation type="submission" date="2016-10" db="EMBL/GenBank/DDBJ databases">
        <authorList>
            <person name="de Groot N.N."/>
        </authorList>
    </citation>
    <scope>NUCLEOTIDE SEQUENCE [LARGE SCALE GENOMIC DNA]</scope>
    <source>
        <strain evidence="4 5">DSM 25927</strain>
    </source>
</reference>
<name>A0A1H9M0B8_9GAMM</name>
<dbReference type="GO" id="GO:0016747">
    <property type="term" value="F:acyltransferase activity, transferring groups other than amino-acyl groups"/>
    <property type="evidence" value="ECO:0007669"/>
    <property type="project" value="InterPro"/>
</dbReference>
<evidence type="ECO:0000313" key="5">
    <source>
        <dbReference type="Proteomes" id="UP000199233"/>
    </source>
</evidence>
<evidence type="ECO:0000256" key="2">
    <source>
        <dbReference type="ARBA" id="ARBA00023315"/>
    </source>
</evidence>
<dbReference type="EMBL" id="FOFS01000018">
    <property type="protein sequence ID" value="SER17112.1"/>
    <property type="molecule type" value="Genomic_DNA"/>
</dbReference>
<dbReference type="InterPro" id="IPR050832">
    <property type="entry name" value="Bact_Acetyltransf"/>
</dbReference>
<gene>
    <name evidence="4" type="ORF">SAMN04488038_11821</name>
</gene>
<evidence type="ECO:0000256" key="1">
    <source>
        <dbReference type="ARBA" id="ARBA00022679"/>
    </source>
</evidence>
<evidence type="ECO:0000313" key="4">
    <source>
        <dbReference type="EMBL" id="SER17112.1"/>
    </source>
</evidence>
<dbReference type="AlphaFoldDB" id="A0A1H9M0B8"/>
<dbReference type="SUPFAM" id="SSF55729">
    <property type="entry name" value="Acyl-CoA N-acyltransferases (Nat)"/>
    <property type="match status" value="1"/>
</dbReference>
<dbReference type="InterPro" id="IPR000182">
    <property type="entry name" value="GNAT_dom"/>
</dbReference>
<feature type="domain" description="N-acetyltransferase" evidence="3">
    <location>
        <begin position="14"/>
        <end position="158"/>
    </location>
</feature>
<proteinExistence type="predicted"/>
<accession>A0A1H9M0B8</accession>
<keyword evidence="1 4" id="KW-0808">Transferase</keyword>
<dbReference type="Gene3D" id="3.40.630.30">
    <property type="match status" value="1"/>
</dbReference>
<dbReference type="CDD" id="cd04301">
    <property type="entry name" value="NAT_SF"/>
    <property type="match status" value="1"/>
</dbReference>
<keyword evidence="2" id="KW-0012">Acyltransferase</keyword>
<dbReference type="PROSITE" id="PS51186">
    <property type="entry name" value="GNAT"/>
    <property type="match status" value="1"/>
</dbReference>
<dbReference type="STRING" id="489703.SAMN04488038_11821"/>
<sequence>MSRAREAQPLRRTLRLRAARPADALGILDLERHFPSDRMSLRSVRHLLRSPAARVWVVQAQVIIAALILLTRRNSKVARIYSVVVSPAARGQGLAQRLVRAAEREARASGCERIALEVREDNAAARGLYANLGYTQSALLRGYYDDGADGLRLSKALR</sequence>